<dbReference type="EMBL" id="LK028607">
    <property type="protein sequence ID" value="CDS24502.1"/>
    <property type="molecule type" value="Genomic_DNA"/>
</dbReference>
<evidence type="ECO:0000313" key="4">
    <source>
        <dbReference type="WBParaSite" id="EgrG_000390500"/>
    </source>
</evidence>
<reference evidence="4" key="3">
    <citation type="submission" date="2020-10" db="UniProtKB">
        <authorList>
            <consortium name="WormBaseParasite"/>
        </authorList>
    </citation>
    <scope>IDENTIFICATION</scope>
</reference>
<gene>
    <name evidence="4" type="primary">EGR_05400</name>
    <name evidence="2" type="ORF">EgrG_000390500</name>
</gene>
<feature type="compositionally biased region" description="Basic residues" evidence="1">
    <location>
        <begin position="41"/>
        <end position="53"/>
    </location>
</feature>
<dbReference type="OrthoDB" id="6241136at2759"/>
<reference evidence="2" key="2">
    <citation type="submission" date="2014-06" db="EMBL/GenBank/DDBJ databases">
        <authorList>
            <person name="Aslett M."/>
        </authorList>
    </citation>
    <scope>NUCLEOTIDE SEQUENCE</scope>
</reference>
<protein>
    <submittedName>
        <fullName evidence="2 4">Uncharacterized protein</fullName>
    </submittedName>
</protein>
<organism evidence="2">
    <name type="scientific">Echinococcus granulosus</name>
    <name type="common">Hydatid tapeworm</name>
    <dbReference type="NCBI Taxonomy" id="6210"/>
    <lineage>
        <taxon>Eukaryota</taxon>
        <taxon>Metazoa</taxon>
        <taxon>Spiralia</taxon>
        <taxon>Lophotrochozoa</taxon>
        <taxon>Platyhelminthes</taxon>
        <taxon>Cestoda</taxon>
        <taxon>Eucestoda</taxon>
        <taxon>Cyclophyllidea</taxon>
        <taxon>Taeniidae</taxon>
        <taxon>Echinococcus</taxon>
        <taxon>Echinococcus granulosus group</taxon>
    </lineage>
</organism>
<sequence>MEAIKAAFTTRRKVADEVENQEGEVQSALKGAKKASQTCRVKSRRSGGRRHSTRNNNFTYEKTGSRRSFSRRSLPSYVRSKFATMRIGSGNRLLCGPKSDLYREYCNTKEEEEEEETVDDLTSYIYVTSSIGVKYRVTFTAENATLEPLFILPRNSPPTQNEKISQITSRMKVYEDPGKLNYVAVKRPKFSLIESTMSEKPAPPVQVYISSPITPKKGVNSISRPEKTHNTGFIYINTDGFILKVRIPPLSIKKVRHPITKEVRSTMERLRMPCSEEYKNKARLLVRLGNDLFWVYFDLIDCNVTRLSEHKSLAVQTENHMIIRQFFSHFTNKRVNLQLPESTYVYHDPMVEIRRVNHYFANLNIAPLWKYQMYQKRITQMREHTTLEGEIGKVIKRARGSTVTFDGFDTIVTAIGGLMHGIVVRGDDAYEAKIHTFLGDEKKPETEELLSDWRYEEGDEEMQGEANVNVNSYRPHLWENEEVEETLESMNMPSTVVN</sequence>
<evidence type="ECO:0000313" key="2">
    <source>
        <dbReference type="EMBL" id="CDS24502.1"/>
    </source>
</evidence>
<evidence type="ECO:0000313" key="3">
    <source>
        <dbReference type="Proteomes" id="UP000492820"/>
    </source>
</evidence>
<dbReference type="WBParaSite" id="EgrG_000390500">
    <property type="protein sequence ID" value="EgrG_000390500"/>
    <property type="gene ID" value="EgrG_000390500"/>
</dbReference>
<accession>A0A068WWI2</accession>
<proteinExistence type="predicted"/>
<reference evidence="2 3" key="1">
    <citation type="journal article" date="2013" name="Nature">
        <title>The genomes of four tapeworm species reveal adaptations to parasitism.</title>
        <authorList>
            <person name="Tsai I.J."/>
            <person name="Zarowiecki M."/>
            <person name="Holroyd N."/>
            <person name="Garciarrubio A."/>
            <person name="Sanchez-Flores A."/>
            <person name="Brooks K.L."/>
            <person name="Tracey A."/>
            <person name="Bobes R.J."/>
            <person name="Fragoso G."/>
            <person name="Sciutto E."/>
            <person name="Aslett M."/>
            <person name="Beasley H."/>
            <person name="Bennett H.M."/>
            <person name="Cai J."/>
            <person name="Camicia F."/>
            <person name="Clark R."/>
            <person name="Cucher M."/>
            <person name="De Silva N."/>
            <person name="Day T.A."/>
            <person name="Deplazes P."/>
            <person name="Estrada K."/>
            <person name="Fernandez C."/>
            <person name="Holland P.W."/>
            <person name="Hou J."/>
            <person name="Hu S."/>
            <person name="Huckvale T."/>
            <person name="Hung S.S."/>
            <person name="Kamenetzky L."/>
            <person name="Keane J.A."/>
            <person name="Kiss F."/>
            <person name="Koziol U."/>
            <person name="Lambert O."/>
            <person name="Liu K."/>
            <person name="Luo X."/>
            <person name="Luo Y."/>
            <person name="Macchiaroli N."/>
            <person name="Nichol S."/>
            <person name="Paps J."/>
            <person name="Parkinson J."/>
            <person name="Pouchkina-Stantcheva N."/>
            <person name="Riddiford N."/>
            <person name="Rosenzvit M."/>
            <person name="Salinas G."/>
            <person name="Wasmuth J.D."/>
            <person name="Zamanian M."/>
            <person name="Zheng Y."/>
            <person name="Cai X."/>
            <person name="Soberon X."/>
            <person name="Olson P.D."/>
            <person name="Laclette J.P."/>
            <person name="Brehm K."/>
            <person name="Berriman M."/>
            <person name="Garciarrubio A."/>
            <person name="Bobes R.J."/>
            <person name="Fragoso G."/>
            <person name="Sanchez-Flores A."/>
            <person name="Estrada K."/>
            <person name="Cevallos M.A."/>
            <person name="Morett E."/>
            <person name="Gonzalez V."/>
            <person name="Portillo T."/>
            <person name="Ochoa-Leyva A."/>
            <person name="Jose M.V."/>
            <person name="Sciutto E."/>
            <person name="Landa A."/>
            <person name="Jimenez L."/>
            <person name="Valdes V."/>
            <person name="Carrero J.C."/>
            <person name="Larralde C."/>
            <person name="Morales-Montor J."/>
            <person name="Limon-Lason J."/>
            <person name="Soberon X."/>
            <person name="Laclette J.P."/>
        </authorList>
    </citation>
    <scope>NUCLEOTIDE SEQUENCE [LARGE SCALE GENOMIC DNA]</scope>
</reference>
<evidence type="ECO:0000256" key="1">
    <source>
        <dbReference type="SAM" id="MobiDB-lite"/>
    </source>
</evidence>
<name>A0A068WWI2_ECHGR</name>
<feature type="region of interest" description="Disordered" evidence="1">
    <location>
        <begin position="31"/>
        <end position="66"/>
    </location>
</feature>
<dbReference type="AlphaFoldDB" id="A0A068WWI2"/>
<dbReference type="Proteomes" id="UP000492820">
    <property type="component" value="Unassembled WGS sequence"/>
</dbReference>